<comment type="similarity">
    <text evidence="2 6">Belongs to the drug/metabolite transporter (DMT) superfamily. Plant drug/metabolite exporter (P-DME) (TC 2.A.7.4) family.</text>
</comment>
<accession>A0A2H9ZXZ5</accession>
<keyword evidence="3 6" id="KW-0812">Transmembrane</keyword>
<dbReference type="OrthoDB" id="1728340at2759"/>
<keyword evidence="5 6" id="KW-0472">Membrane</keyword>
<dbReference type="PANTHER" id="PTHR31218">
    <property type="entry name" value="WAT1-RELATED PROTEIN"/>
    <property type="match status" value="1"/>
</dbReference>
<dbReference type="SUPFAM" id="SSF103481">
    <property type="entry name" value="Multidrug resistance efflux transporter EmrE"/>
    <property type="match status" value="2"/>
</dbReference>
<sequence>MMQEGILKTEVGWLPAITMIAVQVGYAGLNIVSKLALDSGMSPYVMIAYRQLVATITLTPLAFFLERKNHVKITGRILLQILITSTFGGTLNQLLYFIGLKHTTPTIACALTNILPAITFIMAVPFRIETAEVRTPAGKAKIAGTALCVGGSMLMTFYKGSLIRIPPSSIHWRYAEVAGSAEGAPTSTGAGGEAVGAMLVVGSCAAWAAWFVMQAKMSKSFSMPYTSSALMCAMSGGECMVVGVAVERDPARWALGLDIRLASVLYIGVVGSAFAVCAMSWAIEKRGPLYVSMFSPLLLVVVAVLGWAFLDEQLYVGSAIGSLIIVVGLYMVLWGNGREFNMNSANNVNEKDVDQKGGAKTDREVDDDNGDQNHELIKVKFEEVL</sequence>
<feature type="transmembrane region" description="Helical" evidence="6">
    <location>
        <begin position="315"/>
        <end position="334"/>
    </location>
</feature>
<proteinExistence type="inferred from homology"/>
<dbReference type="Proteomes" id="UP000236161">
    <property type="component" value="Unassembled WGS sequence"/>
</dbReference>
<feature type="transmembrane region" description="Helical" evidence="6">
    <location>
        <begin position="289"/>
        <end position="309"/>
    </location>
</feature>
<evidence type="ECO:0000256" key="6">
    <source>
        <dbReference type="RuleBase" id="RU363077"/>
    </source>
</evidence>
<feature type="transmembrane region" description="Helical" evidence="6">
    <location>
        <begin position="105"/>
        <end position="128"/>
    </location>
</feature>
<keyword evidence="10" id="KW-1185">Reference proteome</keyword>
<evidence type="ECO:0000256" key="7">
    <source>
        <dbReference type="SAM" id="MobiDB-lite"/>
    </source>
</evidence>
<feature type="transmembrane region" description="Helical" evidence="6">
    <location>
        <begin position="140"/>
        <end position="158"/>
    </location>
</feature>
<feature type="transmembrane region" description="Helical" evidence="6">
    <location>
        <begin position="12"/>
        <end position="32"/>
    </location>
</feature>
<dbReference type="GO" id="GO:0016020">
    <property type="term" value="C:membrane"/>
    <property type="evidence" value="ECO:0007669"/>
    <property type="project" value="UniProtKB-SubCell"/>
</dbReference>
<dbReference type="EMBL" id="KZ452966">
    <property type="protein sequence ID" value="PKA48159.1"/>
    <property type="molecule type" value="Genomic_DNA"/>
</dbReference>
<feature type="transmembrane region" description="Helical" evidence="6">
    <location>
        <begin position="194"/>
        <end position="213"/>
    </location>
</feature>
<feature type="transmembrane region" description="Helical" evidence="6">
    <location>
        <begin position="261"/>
        <end position="282"/>
    </location>
</feature>
<organism evidence="9 10">
    <name type="scientific">Apostasia shenzhenica</name>
    <dbReference type="NCBI Taxonomy" id="1088818"/>
    <lineage>
        <taxon>Eukaryota</taxon>
        <taxon>Viridiplantae</taxon>
        <taxon>Streptophyta</taxon>
        <taxon>Embryophyta</taxon>
        <taxon>Tracheophyta</taxon>
        <taxon>Spermatophyta</taxon>
        <taxon>Magnoliopsida</taxon>
        <taxon>Liliopsida</taxon>
        <taxon>Asparagales</taxon>
        <taxon>Orchidaceae</taxon>
        <taxon>Apostasioideae</taxon>
        <taxon>Apostasia</taxon>
    </lineage>
</organism>
<evidence type="ECO:0000259" key="8">
    <source>
        <dbReference type="Pfam" id="PF00892"/>
    </source>
</evidence>
<evidence type="ECO:0000256" key="1">
    <source>
        <dbReference type="ARBA" id="ARBA00004141"/>
    </source>
</evidence>
<comment type="subcellular location">
    <subcellularLocation>
        <location evidence="1 6">Membrane</location>
        <topology evidence="1 6">Multi-pass membrane protein</topology>
    </subcellularLocation>
</comment>
<evidence type="ECO:0000313" key="9">
    <source>
        <dbReference type="EMBL" id="PKA48159.1"/>
    </source>
</evidence>
<protein>
    <recommendedName>
        <fullName evidence="6">WAT1-related protein</fullName>
    </recommendedName>
</protein>
<dbReference type="InterPro" id="IPR030184">
    <property type="entry name" value="WAT1-related"/>
</dbReference>
<name>A0A2H9ZXZ5_9ASPA</name>
<dbReference type="InterPro" id="IPR000620">
    <property type="entry name" value="EamA_dom"/>
</dbReference>
<reference evidence="9 10" key="1">
    <citation type="journal article" date="2017" name="Nature">
        <title>The Apostasia genome and the evolution of orchids.</title>
        <authorList>
            <person name="Zhang G.Q."/>
            <person name="Liu K.W."/>
            <person name="Li Z."/>
            <person name="Lohaus R."/>
            <person name="Hsiao Y.Y."/>
            <person name="Niu S.C."/>
            <person name="Wang J.Y."/>
            <person name="Lin Y.C."/>
            <person name="Xu Q."/>
            <person name="Chen L.J."/>
            <person name="Yoshida K."/>
            <person name="Fujiwara S."/>
            <person name="Wang Z.W."/>
            <person name="Zhang Y.Q."/>
            <person name="Mitsuda N."/>
            <person name="Wang M."/>
            <person name="Liu G.H."/>
            <person name="Pecoraro L."/>
            <person name="Huang H.X."/>
            <person name="Xiao X.J."/>
            <person name="Lin M."/>
            <person name="Wu X.Y."/>
            <person name="Wu W.L."/>
            <person name="Chen Y.Y."/>
            <person name="Chang S.B."/>
            <person name="Sakamoto S."/>
            <person name="Ohme-Takagi M."/>
            <person name="Yagi M."/>
            <person name="Zeng S.J."/>
            <person name="Shen C.Y."/>
            <person name="Yeh C.M."/>
            <person name="Luo Y.B."/>
            <person name="Tsai W.C."/>
            <person name="Van de Peer Y."/>
            <person name="Liu Z.J."/>
        </authorList>
    </citation>
    <scope>NUCLEOTIDE SEQUENCE [LARGE SCALE GENOMIC DNA]</scope>
    <source>
        <strain evidence="10">cv. Shenzhen</strain>
        <tissue evidence="9">Stem</tissue>
    </source>
</reference>
<feature type="domain" description="EamA" evidence="8">
    <location>
        <begin position="196"/>
        <end position="333"/>
    </location>
</feature>
<keyword evidence="4 6" id="KW-1133">Transmembrane helix</keyword>
<feature type="region of interest" description="Disordered" evidence="7">
    <location>
        <begin position="348"/>
        <end position="371"/>
    </location>
</feature>
<gene>
    <name evidence="9" type="ORF">AXF42_Ash020504</name>
</gene>
<evidence type="ECO:0000313" key="10">
    <source>
        <dbReference type="Proteomes" id="UP000236161"/>
    </source>
</evidence>
<dbReference type="Pfam" id="PF00892">
    <property type="entry name" value="EamA"/>
    <property type="match status" value="2"/>
</dbReference>
<evidence type="ECO:0000256" key="5">
    <source>
        <dbReference type="ARBA" id="ARBA00023136"/>
    </source>
</evidence>
<feature type="transmembrane region" description="Helical" evidence="6">
    <location>
        <begin position="225"/>
        <end position="246"/>
    </location>
</feature>
<dbReference type="GO" id="GO:0022857">
    <property type="term" value="F:transmembrane transporter activity"/>
    <property type="evidence" value="ECO:0007669"/>
    <property type="project" value="InterPro"/>
</dbReference>
<dbReference type="AlphaFoldDB" id="A0A2H9ZXZ5"/>
<feature type="compositionally biased region" description="Basic and acidic residues" evidence="7">
    <location>
        <begin position="349"/>
        <end position="363"/>
    </location>
</feature>
<evidence type="ECO:0000256" key="4">
    <source>
        <dbReference type="ARBA" id="ARBA00022989"/>
    </source>
</evidence>
<feature type="transmembrane region" description="Helical" evidence="6">
    <location>
        <begin position="44"/>
        <end position="65"/>
    </location>
</feature>
<evidence type="ECO:0000256" key="2">
    <source>
        <dbReference type="ARBA" id="ARBA00007635"/>
    </source>
</evidence>
<evidence type="ECO:0000256" key="3">
    <source>
        <dbReference type="ARBA" id="ARBA00022692"/>
    </source>
</evidence>
<feature type="transmembrane region" description="Helical" evidence="6">
    <location>
        <begin position="77"/>
        <end position="99"/>
    </location>
</feature>
<feature type="domain" description="EamA" evidence="8">
    <location>
        <begin position="16"/>
        <end position="156"/>
    </location>
</feature>
<dbReference type="InterPro" id="IPR037185">
    <property type="entry name" value="EmrE-like"/>
</dbReference>